<evidence type="ECO:0000256" key="8">
    <source>
        <dbReference type="SAM" id="MobiDB-lite"/>
    </source>
</evidence>
<dbReference type="SUPFAM" id="SSF53474">
    <property type="entry name" value="alpha/beta-Hydrolases"/>
    <property type="match status" value="1"/>
</dbReference>
<evidence type="ECO:0000259" key="9">
    <source>
        <dbReference type="Pfam" id="PF00326"/>
    </source>
</evidence>
<dbReference type="Pfam" id="PF00326">
    <property type="entry name" value="Peptidase_S9"/>
    <property type="match status" value="1"/>
</dbReference>
<dbReference type="KEGG" id="mpp:MICPUCDRAFT_53049"/>
<dbReference type="OrthoDB" id="416344at2759"/>
<dbReference type="InterPro" id="IPR029058">
    <property type="entry name" value="AB_hydrolase_fold"/>
</dbReference>
<dbReference type="PANTHER" id="PTHR42776:SF4">
    <property type="entry name" value="ACYLAMINO-ACID-RELEASING ENZYME"/>
    <property type="match status" value="1"/>
</dbReference>
<evidence type="ECO:0000259" key="10">
    <source>
        <dbReference type="Pfam" id="PF19283"/>
    </source>
</evidence>
<gene>
    <name evidence="11" type="ORF">MICPUCDRAFT_53049</name>
</gene>
<dbReference type="AlphaFoldDB" id="C1N5V0"/>
<dbReference type="OMA" id="QEIATPF"/>
<comment type="subunit">
    <text evidence="4">Homotetramer.</text>
</comment>
<dbReference type="PANTHER" id="PTHR42776">
    <property type="entry name" value="SERINE PEPTIDASE S9 FAMILY MEMBER"/>
    <property type="match status" value="1"/>
</dbReference>
<accession>C1N5V0</accession>
<evidence type="ECO:0000256" key="6">
    <source>
        <dbReference type="ARBA" id="ARBA00022490"/>
    </source>
</evidence>
<sequence length="856" mass="89178">MEATAATASDADADADADAAEVERETSLFESFTAIPSMAGAVLAPDVSDASRSSLVAHVATTQRDLAGNRARTSVASISGVPRDAPPSRPLTHPAFGIEERGVLLSSISPSGTKRLVVRGGKDLTNGGSDRDGCVALELWSHGALTRETLVPAKTHGAVCADGTFGGVSWSAREGRIAYVAEAPVGEDGPTPEWGMGVTTTTTAAKKKESEDAAAASNKKGWRGRGEWREEWGEQLVGKTSPACFVLECATGEVTEVSRVGLPEGSVAASGPIWAPADEDDESDALVLPTWSGDIENFKSTSRRLGLTFCFNRPSEMFLMDVPAPRVPAGSGAGGEKTPTPTPTPTPTKKKNPAPPTRLAKGDVSALWPRFTPDGTALVFISHAAAVESGAHNATCALRKIAWTPGVGPQSEASDVVVPVVRTPLTSTASDADGASDALDDAFPGLYVSSPPPRTPFTDDGARMILQSTWGPGEAIVSIDMRLGKARRLTPGARDGGGSWTVCDVASGGAVGGTQVVAAAHSSPGTPPRVHLAWVTDRDADADATTPTRWCPVKGAHGASSTAASDASRALETLEYLVDAVAIDDDGIGISRVESITVRPKAAAPRALPTIILPHGGPHAACGAGYVATVAYLASLGYAVVYCNYRGSTGYGEDFLQARSALVGGGAGRMDVDDCVAIARRAIDAGVADANKIVVVGGSHGGFLGAHLVGQRPEMFKAAVLRNPVTDVASMVSLTDIPDWCFVETLGKDAFSDLPTVEQLAVMREKSPVRYVKDVRAPVLMLLGAVDLRRVLPMVPPTNGLRYAAALREAGGRCDVRVFPEDSHGLTLPRTEFESFVTVAKFLREALREGALERED</sequence>
<feature type="compositionally biased region" description="Acidic residues" evidence="8">
    <location>
        <begin position="11"/>
        <end position="20"/>
    </location>
</feature>
<proteinExistence type="inferred from homology"/>
<feature type="region of interest" description="Disordered" evidence="8">
    <location>
        <begin position="71"/>
        <end position="90"/>
    </location>
</feature>
<dbReference type="Proteomes" id="UP000001876">
    <property type="component" value="Unassembled WGS sequence"/>
</dbReference>
<dbReference type="Pfam" id="PF19283">
    <property type="entry name" value="APEH_N"/>
    <property type="match status" value="1"/>
</dbReference>
<feature type="region of interest" description="Disordered" evidence="8">
    <location>
        <begin position="206"/>
        <end position="227"/>
    </location>
</feature>
<dbReference type="Gene3D" id="3.40.50.1820">
    <property type="entry name" value="alpha/beta hydrolase"/>
    <property type="match status" value="1"/>
</dbReference>
<evidence type="ECO:0000256" key="3">
    <source>
        <dbReference type="ARBA" id="ARBA00010040"/>
    </source>
</evidence>
<evidence type="ECO:0000313" key="11">
    <source>
        <dbReference type="EMBL" id="EEH52564.1"/>
    </source>
</evidence>
<comment type="similarity">
    <text evidence="3">Belongs to the peptidase S9C family.</text>
</comment>
<dbReference type="InterPro" id="IPR001375">
    <property type="entry name" value="Peptidase_S9_cat"/>
</dbReference>
<dbReference type="GO" id="GO:0004252">
    <property type="term" value="F:serine-type endopeptidase activity"/>
    <property type="evidence" value="ECO:0007669"/>
    <property type="project" value="TreeGrafter"/>
</dbReference>
<dbReference type="InterPro" id="IPR045550">
    <property type="entry name" value="AARE_N"/>
</dbReference>
<evidence type="ECO:0000256" key="2">
    <source>
        <dbReference type="ARBA" id="ARBA00004496"/>
    </source>
</evidence>
<keyword evidence="7" id="KW-0378">Hydrolase</keyword>
<feature type="compositionally biased region" description="Low complexity" evidence="8">
    <location>
        <begin position="1"/>
        <end position="10"/>
    </location>
</feature>
<dbReference type="GeneID" id="9688660"/>
<feature type="domain" description="Peptidase S9 prolyl oligopeptidase catalytic" evidence="9">
    <location>
        <begin position="629"/>
        <end position="848"/>
    </location>
</feature>
<organism evidence="12">
    <name type="scientific">Micromonas pusilla (strain CCMP1545)</name>
    <name type="common">Picoplanktonic green alga</name>
    <dbReference type="NCBI Taxonomy" id="564608"/>
    <lineage>
        <taxon>Eukaryota</taxon>
        <taxon>Viridiplantae</taxon>
        <taxon>Chlorophyta</taxon>
        <taxon>Mamiellophyceae</taxon>
        <taxon>Mamiellales</taxon>
        <taxon>Mamiellaceae</taxon>
        <taxon>Micromonas</taxon>
    </lineage>
</organism>
<protein>
    <recommendedName>
        <fullName evidence="5">acylaminoacyl-peptidase</fullName>
        <ecNumber evidence="5">3.4.19.1</ecNumber>
    </recommendedName>
</protein>
<dbReference type="GO" id="GO:0005737">
    <property type="term" value="C:cytoplasm"/>
    <property type="evidence" value="ECO:0007669"/>
    <property type="project" value="UniProtKB-SubCell"/>
</dbReference>
<feature type="domain" description="Acylamino-acid-releasing enzyme N-terminal" evidence="10">
    <location>
        <begin position="19"/>
        <end position="544"/>
    </location>
</feature>
<comment type="subcellular location">
    <subcellularLocation>
        <location evidence="2">Cytoplasm</location>
    </subcellularLocation>
</comment>
<dbReference type="RefSeq" id="XP_003063428.1">
    <property type="nucleotide sequence ID" value="XM_003063382.1"/>
</dbReference>
<dbReference type="GO" id="GO:0006508">
    <property type="term" value="P:proteolysis"/>
    <property type="evidence" value="ECO:0007669"/>
    <property type="project" value="InterPro"/>
</dbReference>
<evidence type="ECO:0000256" key="7">
    <source>
        <dbReference type="ARBA" id="ARBA00022801"/>
    </source>
</evidence>
<name>C1N5V0_MICPC</name>
<evidence type="ECO:0000256" key="4">
    <source>
        <dbReference type="ARBA" id="ARBA00011881"/>
    </source>
</evidence>
<dbReference type="STRING" id="564608.C1N5V0"/>
<evidence type="ECO:0000256" key="5">
    <source>
        <dbReference type="ARBA" id="ARBA00012917"/>
    </source>
</evidence>
<evidence type="ECO:0000256" key="1">
    <source>
        <dbReference type="ARBA" id="ARBA00000721"/>
    </source>
</evidence>
<keyword evidence="6" id="KW-0963">Cytoplasm</keyword>
<feature type="region of interest" description="Disordered" evidence="8">
    <location>
        <begin position="1"/>
        <end position="22"/>
    </location>
</feature>
<dbReference type="EMBL" id="GG663748">
    <property type="protein sequence ID" value="EEH52564.1"/>
    <property type="molecule type" value="Genomic_DNA"/>
</dbReference>
<evidence type="ECO:0000313" key="12">
    <source>
        <dbReference type="Proteomes" id="UP000001876"/>
    </source>
</evidence>
<keyword evidence="12" id="KW-1185">Reference proteome</keyword>
<comment type="catalytic activity">
    <reaction evidence="1">
        <text>Cleavage of an N-acetyl or N-formyl amino acid from the N-terminus of a polypeptide.</text>
        <dbReference type="EC" id="3.4.19.1"/>
    </reaction>
</comment>
<dbReference type="EC" id="3.4.19.1" evidence="5"/>
<reference evidence="11 12" key="1">
    <citation type="journal article" date="2009" name="Science">
        <title>Green evolution and dynamic adaptations revealed by genomes of the marine picoeukaryotes Micromonas.</title>
        <authorList>
            <person name="Worden A.Z."/>
            <person name="Lee J.H."/>
            <person name="Mock T."/>
            <person name="Rouze P."/>
            <person name="Simmons M.P."/>
            <person name="Aerts A.L."/>
            <person name="Allen A.E."/>
            <person name="Cuvelier M.L."/>
            <person name="Derelle E."/>
            <person name="Everett M.V."/>
            <person name="Foulon E."/>
            <person name="Grimwood J."/>
            <person name="Gundlach H."/>
            <person name="Henrissat B."/>
            <person name="Napoli C."/>
            <person name="McDonald S.M."/>
            <person name="Parker M.S."/>
            <person name="Rombauts S."/>
            <person name="Salamov A."/>
            <person name="Von Dassow P."/>
            <person name="Badger J.H."/>
            <person name="Coutinho P.M."/>
            <person name="Demir E."/>
            <person name="Dubchak I."/>
            <person name="Gentemann C."/>
            <person name="Eikrem W."/>
            <person name="Gready J.E."/>
            <person name="John U."/>
            <person name="Lanier W."/>
            <person name="Lindquist E.A."/>
            <person name="Lucas S."/>
            <person name="Mayer K.F."/>
            <person name="Moreau H."/>
            <person name="Not F."/>
            <person name="Otillar R."/>
            <person name="Panaud O."/>
            <person name="Pangilinan J."/>
            <person name="Paulsen I."/>
            <person name="Piegu B."/>
            <person name="Poliakov A."/>
            <person name="Robbens S."/>
            <person name="Schmutz J."/>
            <person name="Toulza E."/>
            <person name="Wyss T."/>
            <person name="Zelensky A."/>
            <person name="Zhou K."/>
            <person name="Armbrust E.V."/>
            <person name="Bhattacharya D."/>
            <person name="Goodenough U.W."/>
            <person name="Van de Peer Y."/>
            <person name="Grigoriev I.V."/>
        </authorList>
    </citation>
    <scope>NUCLEOTIDE SEQUENCE [LARGE SCALE GENOMIC DNA]</scope>
    <source>
        <strain evidence="11 12">CCMP1545</strain>
    </source>
</reference>
<dbReference type="eggNOG" id="KOG2100">
    <property type="taxonomic scope" value="Eukaryota"/>
</dbReference>
<feature type="region of interest" description="Disordered" evidence="8">
    <location>
        <begin position="325"/>
        <end position="360"/>
    </location>
</feature>
<dbReference type="GO" id="GO:0008242">
    <property type="term" value="F:omega peptidase activity"/>
    <property type="evidence" value="ECO:0007669"/>
    <property type="project" value="UniProtKB-EC"/>
</dbReference>